<evidence type="ECO:0000256" key="1">
    <source>
        <dbReference type="SAM" id="MobiDB-lite"/>
    </source>
</evidence>
<evidence type="ECO:0000313" key="3">
    <source>
        <dbReference type="EMBL" id="GAO97893.1"/>
    </source>
</evidence>
<keyword evidence="4" id="KW-1185">Reference proteome</keyword>
<feature type="region of interest" description="Disordered" evidence="1">
    <location>
        <begin position="118"/>
        <end position="137"/>
    </location>
</feature>
<sequence length="391" mass="45221" precursor="true">MKILKQVLVFSLFCAGASSWASDKGEELSDEVERVLSHYGLSYPQTLVQVTRDHCLTEEDEKINAPRYQEGFQAAQNIIAQTNAHFRELYERHRDSNQNISLESSVFLLSSSARISFPQEPAREEENEKNETPTSVEKGGKFFQQKEELEIIERYANYVLAEYKNVKSLEVTGATEVDPRIINLKRNIKDETYVWVMTLSCIQSTLKTLQKLYENALENAYAYNHLSKSKAQMDSKGAQLMSEKLRVKEQAMKENLDIIDDLVALFPEIFKEPMGVHKGWYDSLWRGISAYTKTDRSEQLKEKFYPLLDSDSIISATEKCIKGIWTRTRLIEKKVPASQYWKYFKPITTIAFSKTQKFEPLIPPLEDYQKEQLPLTFNIKSDSQDKKGEKN</sequence>
<gene>
    <name evidence="3" type="ORF">Cva_00534</name>
</gene>
<evidence type="ECO:0000313" key="4">
    <source>
        <dbReference type="Proteomes" id="UP000036771"/>
    </source>
</evidence>
<feature type="chain" id="PRO_5005512695" evidence="2">
    <location>
        <begin position="22"/>
        <end position="391"/>
    </location>
</feature>
<organism evidence="3 4">
    <name type="scientific">Caedimonas varicaedens</name>
    <dbReference type="NCBI Taxonomy" id="1629334"/>
    <lineage>
        <taxon>Bacteria</taxon>
        <taxon>Pseudomonadati</taxon>
        <taxon>Pseudomonadota</taxon>
        <taxon>Alphaproteobacteria</taxon>
        <taxon>Holosporales</taxon>
        <taxon>Caedimonadaceae</taxon>
        <taxon>Caedimonas</taxon>
    </lineage>
</organism>
<dbReference type="Proteomes" id="UP000036771">
    <property type="component" value="Unassembled WGS sequence"/>
</dbReference>
<dbReference type="EMBL" id="BBVC01000020">
    <property type="protein sequence ID" value="GAO97893.1"/>
    <property type="molecule type" value="Genomic_DNA"/>
</dbReference>
<reference evidence="3 4" key="1">
    <citation type="submission" date="2015-03" db="EMBL/GenBank/DDBJ databases">
        <title>Caedibacter varicaedens, whole genome shotgun sequence.</title>
        <authorList>
            <person name="Suzuki H."/>
            <person name="Dapper A.L."/>
            <person name="Gibson A.K."/>
            <person name="Jackson C."/>
            <person name="Lee H."/>
            <person name="Pejaver V.R."/>
            <person name="Doak T."/>
            <person name="Lynch M."/>
        </authorList>
    </citation>
    <scope>NUCLEOTIDE SEQUENCE [LARGE SCALE GENOMIC DNA]</scope>
</reference>
<name>A0A0K8MCF8_9PROT</name>
<keyword evidence="2" id="KW-0732">Signal</keyword>
<feature type="compositionally biased region" description="Basic and acidic residues" evidence="1">
    <location>
        <begin position="121"/>
        <end position="131"/>
    </location>
</feature>
<comment type="caution">
    <text evidence="3">The sequence shown here is derived from an EMBL/GenBank/DDBJ whole genome shotgun (WGS) entry which is preliminary data.</text>
</comment>
<protein>
    <submittedName>
        <fullName evidence="3">Uncharacterized protein</fullName>
    </submittedName>
</protein>
<accession>A0A0K8MCF8</accession>
<evidence type="ECO:0000256" key="2">
    <source>
        <dbReference type="SAM" id="SignalP"/>
    </source>
</evidence>
<proteinExistence type="predicted"/>
<feature type="signal peptide" evidence="2">
    <location>
        <begin position="1"/>
        <end position="21"/>
    </location>
</feature>
<dbReference type="AlphaFoldDB" id="A0A0K8MCF8"/>